<evidence type="ECO:0000256" key="2">
    <source>
        <dbReference type="SAM" id="SignalP"/>
    </source>
</evidence>
<dbReference type="Proteomes" id="UP000321058">
    <property type="component" value="Unassembled WGS sequence"/>
</dbReference>
<evidence type="ECO:0000313" key="4">
    <source>
        <dbReference type="Proteomes" id="UP000321058"/>
    </source>
</evidence>
<dbReference type="SUPFAM" id="SSF53850">
    <property type="entry name" value="Periplasmic binding protein-like II"/>
    <property type="match status" value="1"/>
</dbReference>
<name>A0A512N6D8_9HYPH</name>
<dbReference type="PANTHER" id="PTHR42928">
    <property type="entry name" value="TRICARBOXYLATE-BINDING PROTEIN"/>
    <property type="match status" value="1"/>
</dbReference>
<gene>
    <name evidence="3" type="ORF">RSO01_17150</name>
</gene>
<dbReference type="CDD" id="cd13578">
    <property type="entry name" value="PBP2_Bug27"/>
    <property type="match status" value="1"/>
</dbReference>
<proteinExistence type="inferred from homology"/>
<evidence type="ECO:0008006" key="5">
    <source>
        <dbReference type="Google" id="ProtNLM"/>
    </source>
</evidence>
<dbReference type="RefSeq" id="WP_147148206.1">
    <property type="nucleotide sequence ID" value="NZ_BKAJ01000031.1"/>
</dbReference>
<keyword evidence="4" id="KW-1185">Reference proteome</keyword>
<accession>A0A512N6D8</accession>
<feature type="chain" id="PRO_5022057814" description="MFS transporter" evidence="2">
    <location>
        <begin position="23"/>
        <end position="322"/>
    </location>
</feature>
<dbReference type="OrthoDB" id="7250553at2"/>
<dbReference type="AlphaFoldDB" id="A0A512N6D8"/>
<dbReference type="PIRSF" id="PIRSF017082">
    <property type="entry name" value="YflP"/>
    <property type="match status" value="1"/>
</dbReference>
<feature type="signal peptide" evidence="2">
    <location>
        <begin position="1"/>
        <end position="22"/>
    </location>
</feature>
<comment type="similarity">
    <text evidence="1">Belongs to the UPF0065 (bug) family.</text>
</comment>
<dbReference type="InterPro" id="IPR042100">
    <property type="entry name" value="Bug_dom1"/>
</dbReference>
<dbReference type="EMBL" id="BKAJ01000031">
    <property type="protein sequence ID" value="GEP54549.1"/>
    <property type="molecule type" value="Genomic_DNA"/>
</dbReference>
<dbReference type="PANTHER" id="PTHR42928:SF5">
    <property type="entry name" value="BLR1237 PROTEIN"/>
    <property type="match status" value="1"/>
</dbReference>
<sequence>MWIARCLTALLALVAFVVPAAAEDYPARPIRIIVPTAPGGMADILARYYAQKFGEKIKQPVIVENKTGAGGVIAADYVAKSPADGYTIYVGFHATNAILPTLDPKLPYNAAKDFAPIIHLANLPNVLVVNSKVEATSVKELVELARSKPGTLSYASQGIGSSGHIAGEQFRLLTKTDVVHVPYKGAAPALQDLIAGRVAMMFDIVPFALQHIRDGSVRGLGIAAPQRVAVLPDIPTMGEAGYPGIEGGAWFALFAPAGTPPAVIDILNKAGRDAFNAPDVRDKLEPRGVVLVLGTPAELGAWVAADTERWAKVIREAGIKLE</sequence>
<comment type="caution">
    <text evidence="3">The sequence shown here is derived from an EMBL/GenBank/DDBJ whole genome shotgun (WGS) entry which is preliminary data.</text>
</comment>
<organism evidence="3 4">
    <name type="scientific">Reyranella soli</name>
    <dbReference type="NCBI Taxonomy" id="1230389"/>
    <lineage>
        <taxon>Bacteria</taxon>
        <taxon>Pseudomonadati</taxon>
        <taxon>Pseudomonadota</taxon>
        <taxon>Alphaproteobacteria</taxon>
        <taxon>Hyphomicrobiales</taxon>
        <taxon>Reyranellaceae</taxon>
        <taxon>Reyranella</taxon>
    </lineage>
</organism>
<dbReference type="Pfam" id="PF03401">
    <property type="entry name" value="TctC"/>
    <property type="match status" value="1"/>
</dbReference>
<dbReference type="Gene3D" id="3.40.190.150">
    <property type="entry name" value="Bordetella uptake gene, domain 1"/>
    <property type="match status" value="1"/>
</dbReference>
<dbReference type="InterPro" id="IPR005064">
    <property type="entry name" value="BUG"/>
</dbReference>
<dbReference type="Gene3D" id="3.40.190.10">
    <property type="entry name" value="Periplasmic binding protein-like II"/>
    <property type="match status" value="1"/>
</dbReference>
<keyword evidence="2" id="KW-0732">Signal</keyword>
<reference evidence="3 4" key="1">
    <citation type="submission" date="2019-07" db="EMBL/GenBank/DDBJ databases">
        <title>Whole genome shotgun sequence of Reyranella soli NBRC 108950.</title>
        <authorList>
            <person name="Hosoyama A."/>
            <person name="Uohara A."/>
            <person name="Ohji S."/>
            <person name="Ichikawa N."/>
        </authorList>
    </citation>
    <scope>NUCLEOTIDE SEQUENCE [LARGE SCALE GENOMIC DNA]</scope>
    <source>
        <strain evidence="3 4">NBRC 108950</strain>
    </source>
</reference>
<evidence type="ECO:0000256" key="1">
    <source>
        <dbReference type="ARBA" id="ARBA00006987"/>
    </source>
</evidence>
<protein>
    <recommendedName>
        <fullName evidence="5">MFS transporter</fullName>
    </recommendedName>
</protein>
<evidence type="ECO:0000313" key="3">
    <source>
        <dbReference type="EMBL" id="GEP54549.1"/>
    </source>
</evidence>